<feature type="transmembrane region" description="Helical" evidence="6">
    <location>
        <begin position="32"/>
        <end position="50"/>
    </location>
</feature>
<feature type="transmembrane region" description="Helical" evidence="6">
    <location>
        <begin position="213"/>
        <end position="235"/>
    </location>
</feature>
<evidence type="ECO:0000256" key="3">
    <source>
        <dbReference type="ARBA" id="ARBA00022692"/>
    </source>
</evidence>
<feature type="transmembrane region" description="Helical" evidence="6">
    <location>
        <begin position="287"/>
        <end position="310"/>
    </location>
</feature>
<feature type="transmembrane region" description="Helical" evidence="6">
    <location>
        <begin position="74"/>
        <end position="94"/>
    </location>
</feature>
<evidence type="ECO:0000259" key="7">
    <source>
        <dbReference type="Pfam" id="PF09924"/>
    </source>
</evidence>
<feature type="transmembrane region" description="Helical" evidence="6">
    <location>
        <begin position="178"/>
        <end position="198"/>
    </location>
</feature>
<feature type="transmembrane region" description="Helical" evidence="6">
    <location>
        <begin position="115"/>
        <end position="136"/>
    </location>
</feature>
<comment type="subcellular location">
    <subcellularLocation>
        <location evidence="1">Cell membrane</location>
        <topology evidence="1">Multi-pass membrane protein</topology>
    </subcellularLocation>
</comment>
<dbReference type="PANTHER" id="PTHR34697:SF2">
    <property type="entry name" value="PHOSPHATIDYLGLYCEROL LYSYLTRANSFERASE"/>
    <property type="match status" value="1"/>
</dbReference>
<name>A0ABS6T1V1_9RHOB</name>
<evidence type="ECO:0000256" key="5">
    <source>
        <dbReference type="ARBA" id="ARBA00023136"/>
    </source>
</evidence>
<protein>
    <submittedName>
        <fullName evidence="8">DUF2156 domain-containing protein</fullName>
    </submittedName>
</protein>
<keyword evidence="2" id="KW-1003">Cell membrane</keyword>
<dbReference type="RefSeq" id="WP_218392343.1">
    <property type="nucleotide sequence ID" value="NZ_JAHUZE010000002.1"/>
</dbReference>
<dbReference type="InterPro" id="IPR024320">
    <property type="entry name" value="LPG_synthase_C"/>
</dbReference>
<keyword evidence="9" id="KW-1185">Reference proteome</keyword>
<feature type="transmembrane region" description="Helical" evidence="6">
    <location>
        <begin position="247"/>
        <end position="267"/>
    </location>
</feature>
<reference evidence="8 9" key="1">
    <citation type="submission" date="2021-05" db="EMBL/GenBank/DDBJ databases">
        <title>Culturable bacteria isolated from Daya Bay.</title>
        <authorList>
            <person name="Zheng W."/>
            <person name="Yu S."/>
            <person name="Huang Y."/>
        </authorList>
    </citation>
    <scope>NUCLEOTIDE SEQUENCE [LARGE SCALE GENOMIC DNA]</scope>
    <source>
        <strain evidence="8 9">DP4N28-5</strain>
    </source>
</reference>
<gene>
    <name evidence="8" type="ORF">KJP28_09675</name>
</gene>
<keyword evidence="5 6" id="KW-0472">Membrane</keyword>
<evidence type="ECO:0000313" key="8">
    <source>
        <dbReference type="EMBL" id="MBV7379197.1"/>
    </source>
</evidence>
<feature type="domain" description="Phosphatidylglycerol lysyltransferase C-terminal" evidence="7">
    <location>
        <begin position="373"/>
        <end position="624"/>
    </location>
</feature>
<keyword evidence="4 6" id="KW-1133">Transmembrane helix</keyword>
<evidence type="ECO:0000313" key="9">
    <source>
        <dbReference type="Proteomes" id="UP000756530"/>
    </source>
</evidence>
<evidence type="ECO:0000256" key="1">
    <source>
        <dbReference type="ARBA" id="ARBA00004651"/>
    </source>
</evidence>
<accession>A0ABS6T1V1</accession>
<dbReference type="PANTHER" id="PTHR34697">
    <property type="entry name" value="PHOSPHATIDYLGLYCEROL LYSYLTRANSFERASE"/>
    <property type="match status" value="1"/>
</dbReference>
<dbReference type="Pfam" id="PF09924">
    <property type="entry name" value="LPG_synthase_C"/>
    <property type="match status" value="1"/>
</dbReference>
<dbReference type="Proteomes" id="UP000756530">
    <property type="component" value="Unassembled WGS sequence"/>
</dbReference>
<feature type="transmembrane region" description="Helical" evidence="6">
    <location>
        <begin position="148"/>
        <end position="171"/>
    </location>
</feature>
<keyword evidence="3 6" id="KW-0812">Transmembrane</keyword>
<dbReference type="EMBL" id="JAHUZE010000002">
    <property type="protein sequence ID" value="MBV7379197.1"/>
    <property type="molecule type" value="Genomic_DNA"/>
</dbReference>
<evidence type="ECO:0000256" key="6">
    <source>
        <dbReference type="SAM" id="Phobius"/>
    </source>
</evidence>
<evidence type="ECO:0000256" key="4">
    <source>
        <dbReference type="ARBA" id="ARBA00022989"/>
    </source>
</evidence>
<evidence type="ECO:0000256" key="2">
    <source>
        <dbReference type="ARBA" id="ARBA00022475"/>
    </source>
</evidence>
<sequence length="646" mass="69127">MKRVESTLGQIDPASRPVALSSDAQSLDVRRALLRQVPVLAVVAVLALLLRDRLTELDVARIGQAFATVRPEQWMLGLGLTAISFWALGQYDVVVHRMIGRDTDPRRAARTGMAAVALGQTLGMGTLTGSFVRWRMLPGLGLFDATKISAIVTFSFFTAWAVVLSCAVLSFGAAVPHAGAISVLVLFAALGFVIVSVLRPGPISRLPLPPAKAMGLILVFTVIDTCAAAGALWAMMPAEFALAPGPVIAAYLMALGAGLILSTPGGVGPFEIALLTLLPNVPDEPLLAAILAFRAVYYAVPAVIAGVMVLRPGTAPSGSAPARSALERVRPPHFPLVLEAALASAPRAEAALLRHGRFELLSNSRCWPTALVARSGQSLIMLGDPLAPDRGGDEVFPGLIDRAQATLRAPVIYKCGGRLAAQARRAGWLTLPIAREGYLDPSQYSPDGPRKRQLRRKLRKAKSAGIGIEVIAPGDPVPLPVHEMDDLAKDWARARGGERGFSMGTWDPSTLRHAMIVLARDSGGALCGFITLHVNQSEATLDLMRQCEMPPDGMMHLLVHHAVKACHDLDLSRFSLAAVPFGPRDDEPFLFTTLRGWLDRTSGAEGLRQFKSAYDPFWETLYIAAPSRAALVLGALDVMREITRDP</sequence>
<comment type="caution">
    <text evidence="8">The sequence shown here is derived from an EMBL/GenBank/DDBJ whole genome shotgun (WGS) entry which is preliminary data.</text>
</comment>
<organism evidence="8 9">
    <name type="scientific">Maritimibacter dapengensis</name>
    <dbReference type="NCBI Taxonomy" id="2836868"/>
    <lineage>
        <taxon>Bacteria</taxon>
        <taxon>Pseudomonadati</taxon>
        <taxon>Pseudomonadota</taxon>
        <taxon>Alphaproteobacteria</taxon>
        <taxon>Rhodobacterales</taxon>
        <taxon>Roseobacteraceae</taxon>
        <taxon>Maritimibacter</taxon>
    </lineage>
</organism>
<proteinExistence type="predicted"/>
<dbReference type="InterPro" id="IPR051211">
    <property type="entry name" value="PG_lysyltransferase"/>
</dbReference>